<dbReference type="GO" id="GO:0004252">
    <property type="term" value="F:serine-type endopeptidase activity"/>
    <property type="evidence" value="ECO:0007669"/>
    <property type="project" value="TreeGrafter"/>
</dbReference>
<dbReference type="InterPro" id="IPR001375">
    <property type="entry name" value="Peptidase_S9_cat"/>
</dbReference>
<keyword evidence="1" id="KW-0378">Hydrolase</keyword>
<dbReference type="SUPFAM" id="SSF53474">
    <property type="entry name" value="alpha/beta-Hydrolases"/>
    <property type="match status" value="1"/>
</dbReference>
<dbReference type="Gene3D" id="3.40.50.1820">
    <property type="entry name" value="alpha/beta hydrolase"/>
    <property type="match status" value="1"/>
</dbReference>
<dbReference type="Pfam" id="PF00326">
    <property type="entry name" value="Peptidase_S9"/>
    <property type="match status" value="1"/>
</dbReference>
<protein>
    <submittedName>
        <fullName evidence="3">Prolyl oligopeptidase family protein</fullName>
    </submittedName>
</protein>
<dbReference type="PANTHER" id="PTHR42776">
    <property type="entry name" value="SERINE PEPTIDASE S9 FAMILY MEMBER"/>
    <property type="match status" value="1"/>
</dbReference>
<name>A0A160TLU9_9ZZZZ</name>
<reference evidence="3" key="1">
    <citation type="submission" date="2015-10" db="EMBL/GenBank/DDBJ databases">
        <authorList>
            <person name="Gilbert D.G."/>
        </authorList>
    </citation>
    <scope>NUCLEOTIDE SEQUENCE</scope>
</reference>
<dbReference type="AlphaFoldDB" id="A0A160TLU9"/>
<dbReference type="GO" id="GO:0006508">
    <property type="term" value="P:proteolysis"/>
    <property type="evidence" value="ECO:0007669"/>
    <property type="project" value="InterPro"/>
</dbReference>
<proteinExistence type="predicted"/>
<feature type="domain" description="Peptidase S9 prolyl oligopeptidase catalytic" evidence="2">
    <location>
        <begin position="440"/>
        <end position="642"/>
    </location>
</feature>
<dbReference type="InterPro" id="IPR029058">
    <property type="entry name" value="AB_hydrolase_fold"/>
</dbReference>
<evidence type="ECO:0000313" key="3">
    <source>
        <dbReference type="EMBL" id="CUS44744.1"/>
    </source>
</evidence>
<accession>A0A160TLU9</accession>
<evidence type="ECO:0000256" key="1">
    <source>
        <dbReference type="ARBA" id="ARBA00022801"/>
    </source>
</evidence>
<evidence type="ECO:0000259" key="2">
    <source>
        <dbReference type="Pfam" id="PF00326"/>
    </source>
</evidence>
<organism evidence="3">
    <name type="scientific">hydrothermal vent metagenome</name>
    <dbReference type="NCBI Taxonomy" id="652676"/>
    <lineage>
        <taxon>unclassified sequences</taxon>
        <taxon>metagenomes</taxon>
        <taxon>ecological metagenomes</taxon>
    </lineage>
</organism>
<dbReference type="EMBL" id="CZQE01000175">
    <property type="protein sequence ID" value="CUS44744.1"/>
    <property type="molecule type" value="Genomic_DNA"/>
</dbReference>
<gene>
    <name evidence="3" type="ORF">MGWOODY_Smn2261</name>
</gene>
<dbReference type="PANTHER" id="PTHR42776:SF27">
    <property type="entry name" value="DIPEPTIDYL PEPTIDASE FAMILY MEMBER 6"/>
    <property type="match status" value="1"/>
</dbReference>
<sequence>MVLGAGALLLSGSAATAQQATQPVAAATQADAPLPAELFGRLPFMEAPQLSPDGTRVAARLAVNGTQRLAIIPLDDTSKMAQINQGEIDLNSWTWVNDSWLVARIGTNTPVQGDTWYVRRAIGISADGKKMQVLGKQDAAQGADDILWIARDGTPHVLLAMQTSIYSNNPGFWPEVRDFDVSTGKGKRVLAPSTDVMDWYADSTGTVRLGIAYIDSTRTSKMLYRDRSDQTFRTVNKVRGPGASLGNVPAMFLPEPGKAIAYDDAGGFNALYNLDLASLKTGEKLFGVPGYDIDNLITGDGGTRLIGVHYTDTRARTHWFDPALADIQAKIDKAVGARRAQIKSWSRDFKVLIVLVDSPDNPGTYYVFRQDEGVMHVFASVNEGLGRKAYGPVSSIRYKARDGLEIEAILTRPKGGTGKNLPLIVMPHGGPFARDDESWDWWAQFLASRGYAVIQPNYRGSSGYGTAFSEKGNGQWGLAMQDDLIDAIKWAAKEGIADPKRVCIVGGSYGGYAALRAAQRDHGAYRCAVSYAGVSDMAAILRHDGSFLNGGRSKDYWRSQATDLKGASPINFAADFSIPVLILHGKVDARVPVKQSREMVEKLKAAGKAYRYIEQPLGDHHFSREADRIQFLKEMEAFLKEYNPA</sequence>